<dbReference type="EMBL" id="JAIZAY010000010">
    <property type="protein sequence ID" value="KAJ8034262.1"/>
    <property type="molecule type" value="Genomic_DNA"/>
</dbReference>
<dbReference type="Gene3D" id="3.50.4.10">
    <property type="entry name" value="Hepatocyte Growth Factor"/>
    <property type="match status" value="3"/>
</dbReference>
<dbReference type="PROSITE" id="PS50948">
    <property type="entry name" value="PAN"/>
    <property type="match status" value="1"/>
</dbReference>
<dbReference type="Pfam" id="PF00024">
    <property type="entry name" value="PAN_1"/>
    <property type="match status" value="4"/>
</dbReference>
<feature type="chain" id="PRO_5040310884" description="Apple domain-containing protein" evidence="1">
    <location>
        <begin position="22"/>
        <end position="365"/>
    </location>
</feature>
<keyword evidence="1" id="KW-0732">Signal</keyword>
<dbReference type="PANTHER" id="PTHR47327">
    <property type="entry name" value="FI18240P1-RELATED"/>
    <property type="match status" value="1"/>
</dbReference>
<keyword evidence="4" id="KW-1185">Reference proteome</keyword>
<evidence type="ECO:0000313" key="4">
    <source>
        <dbReference type="Proteomes" id="UP001152320"/>
    </source>
</evidence>
<dbReference type="OrthoDB" id="5916958at2759"/>
<dbReference type="AlphaFoldDB" id="A0A9Q1BWR2"/>
<evidence type="ECO:0000259" key="2">
    <source>
        <dbReference type="PROSITE" id="PS50948"/>
    </source>
</evidence>
<proteinExistence type="predicted"/>
<dbReference type="SMART" id="SM00473">
    <property type="entry name" value="PAN_AP"/>
    <property type="match status" value="4"/>
</dbReference>
<protein>
    <recommendedName>
        <fullName evidence="2">Apple domain-containing protein</fullName>
    </recommendedName>
</protein>
<comment type="caution">
    <text evidence="3">The sequence shown here is derived from an EMBL/GenBank/DDBJ whole genome shotgun (WGS) entry which is preliminary data.</text>
</comment>
<organism evidence="3 4">
    <name type="scientific">Holothuria leucospilota</name>
    <name type="common">Black long sea cucumber</name>
    <name type="synonym">Mertensiothuria leucospilota</name>
    <dbReference type="NCBI Taxonomy" id="206669"/>
    <lineage>
        <taxon>Eukaryota</taxon>
        <taxon>Metazoa</taxon>
        <taxon>Echinodermata</taxon>
        <taxon>Eleutherozoa</taxon>
        <taxon>Echinozoa</taxon>
        <taxon>Holothuroidea</taxon>
        <taxon>Aspidochirotacea</taxon>
        <taxon>Aspidochirotida</taxon>
        <taxon>Holothuriidae</taxon>
        <taxon>Holothuria</taxon>
    </lineage>
</organism>
<dbReference type="SUPFAM" id="SSF57414">
    <property type="entry name" value="Hairpin loop containing domain-like"/>
    <property type="match status" value="3"/>
</dbReference>
<sequence length="365" mass="41911">MKTAVLTTIFFITVLRQSCVAQPEGEWTDIVSACIRGNDNWSGSASTMEECQELCESREDFRCLSVEFLPSTRTCLHSRYNRNSVPSTDDFTQPCYITGYQYSERRDFNFPWTETVEACIRLNNHGEHTVSSMEECQLLCERETDFQCLSVDFRDDRCLLSRYNRESVRPLSDYTQPCYVDGYQYAERVDKKYFWTDTAFACIRGNNNERHQNIESLEDCMDLCIEETSFTCLSVDFFPDSDNKDCLLSSFNRNSVQPSSDFTQPCYTRPTDGLYAERVNVGQWIPVIEDSCISGFNEWSGDVEDFESCKILCSQRSNCCSVDYNTGTNRCLMTSETRATASNTSFVSPCNGFSYAERTDVRCVT</sequence>
<evidence type="ECO:0000313" key="3">
    <source>
        <dbReference type="EMBL" id="KAJ8034262.1"/>
    </source>
</evidence>
<dbReference type="InterPro" id="IPR052774">
    <property type="entry name" value="Celegans_DevNeuronal_Protein"/>
</dbReference>
<gene>
    <name evidence="3" type="ORF">HOLleu_21025</name>
</gene>
<dbReference type="CDD" id="cd01099">
    <property type="entry name" value="PAN_AP_HGF"/>
    <property type="match status" value="1"/>
</dbReference>
<accession>A0A9Q1BWR2</accession>
<dbReference type="InterPro" id="IPR003609">
    <property type="entry name" value="Pan_app"/>
</dbReference>
<dbReference type="PANTHER" id="PTHR47327:SF1">
    <property type="entry name" value="RE15579P"/>
    <property type="match status" value="1"/>
</dbReference>
<evidence type="ECO:0000256" key="1">
    <source>
        <dbReference type="SAM" id="SignalP"/>
    </source>
</evidence>
<dbReference type="GO" id="GO:0009653">
    <property type="term" value="P:anatomical structure morphogenesis"/>
    <property type="evidence" value="ECO:0007669"/>
    <property type="project" value="TreeGrafter"/>
</dbReference>
<name>A0A9Q1BWR2_HOLLE</name>
<dbReference type="Proteomes" id="UP001152320">
    <property type="component" value="Chromosome 10"/>
</dbReference>
<feature type="signal peptide" evidence="1">
    <location>
        <begin position="1"/>
        <end position="21"/>
    </location>
</feature>
<reference evidence="3" key="1">
    <citation type="submission" date="2021-10" db="EMBL/GenBank/DDBJ databases">
        <title>Tropical sea cucumber genome reveals ecological adaptation and Cuvierian tubules defense mechanism.</title>
        <authorList>
            <person name="Chen T."/>
        </authorList>
    </citation>
    <scope>NUCLEOTIDE SEQUENCE</scope>
    <source>
        <strain evidence="3">Nanhai2018</strain>
        <tissue evidence="3">Muscle</tissue>
    </source>
</reference>
<feature type="domain" description="Apple" evidence="2">
    <location>
        <begin position="19"/>
        <end position="95"/>
    </location>
</feature>